<dbReference type="KEGG" id="tpz:Tph_c26920"/>
<keyword evidence="4" id="KW-1185">Reference proteome</keyword>
<dbReference type="EMBL" id="CP003732">
    <property type="protein sequence ID" value="AFV12857.1"/>
    <property type="molecule type" value="Genomic_DNA"/>
</dbReference>
<dbReference type="STRING" id="1089553.Tph_c26920"/>
<dbReference type="GO" id="GO:0016491">
    <property type="term" value="F:oxidoreductase activity"/>
    <property type="evidence" value="ECO:0007669"/>
    <property type="project" value="UniProtKB-KW"/>
</dbReference>
<dbReference type="GO" id="GO:0051536">
    <property type="term" value="F:iron-sulfur cluster binding"/>
    <property type="evidence" value="ECO:0007669"/>
    <property type="project" value="InterPro"/>
</dbReference>
<dbReference type="PANTHER" id="PTHR42845">
    <property type="entry name" value="COENZYME F420-REDUCING HYDROGENASE, GAMMA SUBUNIT"/>
    <property type="match status" value="1"/>
</dbReference>
<protein>
    <submittedName>
        <fullName evidence="3">NADH ubiquinone oxidoreductase-like protein (4: Predicted)</fullName>
    </submittedName>
</protein>
<dbReference type="SUPFAM" id="SSF56770">
    <property type="entry name" value="HydA/Nqo6-like"/>
    <property type="match status" value="1"/>
</dbReference>
<dbReference type="InterPro" id="IPR006137">
    <property type="entry name" value="NADH_UbQ_OxRdtase-like_20kDa"/>
</dbReference>
<dbReference type="PANTHER" id="PTHR42845:SF1">
    <property type="entry name" value="HYDROGENASE SMALL SUBUNIT"/>
    <property type="match status" value="1"/>
</dbReference>
<sequence>MAKPKVAFFKFSSCAGCQLSVLNLEPVLLDVVGAIDIRYFVMAKRENHEGPYDIGFVEGAVTSPRELLELKKIREECKVLVAMGTCACFGGVPSIKNYCGMTEREVEEKVYTELWDLKSIPAHGIDYYVKVDAYLRGCAIDLGELVTLVKCALQGTNPLFRYHSVCNECKLKENECLLLTKGKPCMGSVTAAGCGALCPSLGRPCEGCRGPASDCNAASLARTFASELGLSKADVVRKFRKYAGNTPEFSKGAEAL</sequence>
<proteinExistence type="predicted"/>
<accession>K4LLB9</accession>
<keyword evidence="1" id="KW-0560">Oxidoreductase</keyword>
<dbReference type="AlphaFoldDB" id="K4LLB9"/>
<evidence type="ECO:0000259" key="2">
    <source>
        <dbReference type="Pfam" id="PF01058"/>
    </source>
</evidence>
<reference evidence="3 4" key="1">
    <citation type="journal article" date="2012" name="BMC Genomics">
        <title>Genome-guided analysis of physiological and morphological traits of the fermentative acetate oxidizer Thermacetogenium phaeum.</title>
        <authorList>
            <person name="Oehler D."/>
            <person name="Poehlein A."/>
            <person name="Leimbach A."/>
            <person name="Muller N."/>
            <person name="Daniel R."/>
            <person name="Gottschalk G."/>
            <person name="Schink B."/>
        </authorList>
    </citation>
    <scope>NUCLEOTIDE SEQUENCE [LARGE SCALE GENOMIC DNA]</scope>
    <source>
        <strain evidence="4">ATCC BAA-254 / DSM 26808 / PB</strain>
    </source>
</reference>
<dbReference type="eggNOG" id="COG1941">
    <property type="taxonomic scope" value="Bacteria"/>
</dbReference>
<organism evidence="3 4">
    <name type="scientific">Thermacetogenium phaeum (strain ATCC BAA-254 / DSM 26808 / PB)</name>
    <dbReference type="NCBI Taxonomy" id="1089553"/>
    <lineage>
        <taxon>Bacteria</taxon>
        <taxon>Bacillati</taxon>
        <taxon>Bacillota</taxon>
        <taxon>Clostridia</taxon>
        <taxon>Thermoanaerobacterales</taxon>
        <taxon>Thermoanaerobacteraceae</taxon>
        <taxon>Thermacetogenium</taxon>
    </lineage>
</organism>
<dbReference type="InterPro" id="IPR037024">
    <property type="entry name" value="NiFe_Hase_small_N_sf"/>
</dbReference>
<keyword evidence="3" id="KW-0830">Ubiquinone</keyword>
<dbReference type="RefSeq" id="WP_015051717.1">
    <property type="nucleotide sequence ID" value="NC_018870.1"/>
</dbReference>
<feature type="domain" description="NADH:ubiquinone oxidoreductase-like 20kDa subunit" evidence="2">
    <location>
        <begin position="14"/>
        <end position="147"/>
    </location>
</feature>
<dbReference type="HOGENOM" id="CLU_053270_0_0_9"/>
<evidence type="ECO:0000313" key="4">
    <source>
        <dbReference type="Proteomes" id="UP000000467"/>
    </source>
</evidence>
<dbReference type="OrthoDB" id="9787729at2"/>
<evidence type="ECO:0000313" key="3">
    <source>
        <dbReference type="EMBL" id="AFV12857.1"/>
    </source>
</evidence>
<evidence type="ECO:0000256" key="1">
    <source>
        <dbReference type="ARBA" id="ARBA00023002"/>
    </source>
</evidence>
<gene>
    <name evidence="3" type="ordered locus">Tph_c26920</name>
</gene>
<dbReference type="Proteomes" id="UP000000467">
    <property type="component" value="Chromosome"/>
</dbReference>
<dbReference type="Pfam" id="PF01058">
    <property type="entry name" value="Oxidored_q6"/>
    <property type="match status" value="1"/>
</dbReference>
<dbReference type="InterPro" id="IPR051349">
    <property type="entry name" value="Hydrogenase_assoc-protein"/>
</dbReference>
<name>K4LLB9_THEPS</name>
<dbReference type="Gene3D" id="3.40.50.700">
    <property type="entry name" value="NADH:ubiquinone oxidoreductase-like, 20kDa subunit"/>
    <property type="match status" value="1"/>
</dbReference>